<feature type="compositionally biased region" description="Low complexity" evidence="1">
    <location>
        <begin position="26"/>
        <end position="35"/>
    </location>
</feature>
<dbReference type="OrthoDB" id="548903at2759"/>
<protein>
    <submittedName>
        <fullName evidence="2">Uncharacterized protein</fullName>
    </submittedName>
</protein>
<name>D8U360_VOLCA</name>
<accession>D8U360</accession>
<gene>
    <name evidence="2" type="ORF">VOLCADRAFT_93826</name>
</gene>
<proteinExistence type="predicted"/>
<feature type="region of interest" description="Disordered" evidence="1">
    <location>
        <begin position="309"/>
        <end position="332"/>
    </location>
</feature>
<dbReference type="KEGG" id="vcn:VOLCADRAFT_93826"/>
<feature type="region of interest" description="Disordered" evidence="1">
    <location>
        <begin position="23"/>
        <end position="42"/>
    </location>
</feature>
<dbReference type="GeneID" id="9627814"/>
<feature type="region of interest" description="Disordered" evidence="1">
    <location>
        <begin position="345"/>
        <end position="372"/>
    </location>
</feature>
<dbReference type="RefSeq" id="XP_002953098.1">
    <property type="nucleotide sequence ID" value="XM_002953052.1"/>
</dbReference>
<reference evidence="2 3" key="1">
    <citation type="journal article" date="2010" name="Science">
        <title>Genomic analysis of organismal complexity in the multicellular green alga Volvox carteri.</title>
        <authorList>
            <person name="Prochnik S.E."/>
            <person name="Umen J."/>
            <person name="Nedelcu A.M."/>
            <person name="Hallmann A."/>
            <person name="Miller S.M."/>
            <person name="Nishii I."/>
            <person name="Ferris P."/>
            <person name="Kuo A."/>
            <person name="Mitros T."/>
            <person name="Fritz-Laylin L.K."/>
            <person name="Hellsten U."/>
            <person name="Chapman J."/>
            <person name="Simakov O."/>
            <person name="Rensing S.A."/>
            <person name="Terry A."/>
            <person name="Pangilinan J."/>
            <person name="Kapitonov V."/>
            <person name="Jurka J."/>
            <person name="Salamov A."/>
            <person name="Shapiro H."/>
            <person name="Schmutz J."/>
            <person name="Grimwood J."/>
            <person name="Lindquist E."/>
            <person name="Lucas S."/>
            <person name="Grigoriev I.V."/>
            <person name="Schmitt R."/>
            <person name="Kirk D."/>
            <person name="Rokhsar D.S."/>
        </authorList>
    </citation>
    <scope>NUCLEOTIDE SEQUENCE [LARGE SCALE GENOMIC DNA]</scope>
    <source>
        <strain evidence="3">f. Nagariensis / Eve</strain>
    </source>
</reference>
<dbReference type="AlphaFoldDB" id="D8U360"/>
<dbReference type="InParanoid" id="D8U360"/>
<keyword evidence="3" id="KW-1185">Reference proteome</keyword>
<dbReference type="EMBL" id="GL378354">
    <property type="protein sequence ID" value="EFJ46020.1"/>
    <property type="molecule type" value="Genomic_DNA"/>
</dbReference>
<evidence type="ECO:0000256" key="1">
    <source>
        <dbReference type="SAM" id="MobiDB-lite"/>
    </source>
</evidence>
<organism evidence="3">
    <name type="scientific">Volvox carteri f. nagariensis</name>
    <dbReference type="NCBI Taxonomy" id="3068"/>
    <lineage>
        <taxon>Eukaryota</taxon>
        <taxon>Viridiplantae</taxon>
        <taxon>Chlorophyta</taxon>
        <taxon>core chlorophytes</taxon>
        <taxon>Chlorophyceae</taxon>
        <taxon>CS clade</taxon>
        <taxon>Chlamydomonadales</taxon>
        <taxon>Volvocaceae</taxon>
        <taxon>Volvox</taxon>
    </lineage>
</organism>
<dbReference type="Proteomes" id="UP000001058">
    <property type="component" value="Unassembled WGS sequence"/>
</dbReference>
<evidence type="ECO:0000313" key="3">
    <source>
        <dbReference type="Proteomes" id="UP000001058"/>
    </source>
</evidence>
<evidence type="ECO:0000313" key="2">
    <source>
        <dbReference type="EMBL" id="EFJ46020.1"/>
    </source>
</evidence>
<sequence length="426" mass="45051">MSDETDSVGSISFNLRLCARLRKPQHPSSATSSHSPPKPKLRVRDTVVQRLRHRNHQLAVEEFLAQQDAAPKVSQETALNHYARRAYNSLQSREMIAAEEKEAAMLRYETFTQMLGKEISRRHFRTAHRYDTGSKYPAGPVQTDQHGPKERDTLLTLMASRKLLSMADVLLAYPGSVRVGLQPVSDNPRTTTGAAGAALVGAVPPTGSPLVALLHPETGSGISQVSEPPLVAPSLDATRYALALYSPRSSPQAAGADAGTHDHARARERRFTKENSVRWCRAATTEAEAATGGGGGGGGGVQLQETAALGSRMRMRRPSTVADDVKADEAGQALEQDERKNWALGDAVTRQRPNPSEGGTGIGSSDSSSCSLTASPSAAAAAAVVVAPAPTIPASLGAAAAAAAEAEALPRPGLYHRADMPLLRTI</sequence>